<keyword evidence="4" id="KW-1185">Reference proteome</keyword>
<name>A0ABR9EEI0_9GAMM</name>
<proteinExistence type="predicted"/>
<sequence>MKKVFSYIFRDKRATVKNAAIGVISAVILAVSPLIIEFIKGKPEPRTQINQNGGSSNTNIVSHNGNVSYNNPKTLQEYRTLGEIEGYKSGFADGFNTVAADNHIPVVPEDILNKMFPPIRGFTFAARRAKVKELCTNGSLAEMDACRAEVMFGMVSKHEKGKVSTEKLEKKKLKDQELAKKEVGTLVVNYSFAFHPKLDGTLGSEEIYLRSHKTLFLLCSKTTGCEIVDFDKYFPNMLKYLNGRKLVKGVRPIHGEAFTEYRIRMTSLYLQSKIIPISDFEIVAMLKSLKL</sequence>
<comment type="caution">
    <text evidence="3">The sequence shown here is derived from an EMBL/GenBank/DDBJ whole genome shotgun (WGS) entry which is preliminary data.</text>
</comment>
<accession>A0ABR9EEI0</accession>
<dbReference type="EMBL" id="AQGV01000012">
    <property type="protein sequence ID" value="MBE0368163.1"/>
    <property type="molecule type" value="Genomic_DNA"/>
</dbReference>
<evidence type="ECO:0000313" key="4">
    <source>
        <dbReference type="Proteomes" id="UP000615755"/>
    </source>
</evidence>
<reference evidence="3 4" key="1">
    <citation type="submission" date="2015-03" db="EMBL/GenBank/DDBJ databases">
        <title>Genome sequence of Pseudoalteromonas aurantia.</title>
        <authorList>
            <person name="Xie B.-B."/>
            <person name="Rong J.-C."/>
            <person name="Qin Q.-L."/>
            <person name="Zhang Y.-Z."/>
        </authorList>
    </citation>
    <scope>NUCLEOTIDE SEQUENCE [LARGE SCALE GENOMIC DNA]</scope>
    <source>
        <strain evidence="3 4">208</strain>
    </source>
</reference>
<keyword evidence="2" id="KW-0472">Membrane</keyword>
<feature type="transmembrane region" description="Helical" evidence="2">
    <location>
        <begin position="20"/>
        <end position="39"/>
    </location>
</feature>
<keyword evidence="2" id="KW-1133">Transmembrane helix</keyword>
<feature type="region of interest" description="Disordered" evidence="1">
    <location>
        <begin position="46"/>
        <end position="66"/>
    </location>
</feature>
<organism evidence="3 4">
    <name type="scientific">Pseudoalteromonas aurantia 208</name>
    <dbReference type="NCBI Taxonomy" id="1314867"/>
    <lineage>
        <taxon>Bacteria</taxon>
        <taxon>Pseudomonadati</taxon>
        <taxon>Pseudomonadota</taxon>
        <taxon>Gammaproteobacteria</taxon>
        <taxon>Alteromonadales</taxon>
        <taxon>Pseudoalteromonadaceae</taxon>
        <taxon>Pseudoalteromonas</taxon>
    </lineage>
</organism>
<gene>
    <name evidence="3" type="ORF">PAUR_a1707</name>
</gene>
<dbReference type="RefSeq" id="WP_192507482.1">
    <property type="nucleotide sequence ID" value="NZ_AQGV01000012.1"/>
</dbReference>
<evidence type="ECO:0000313" key="3">
    <source>
        <dbReference type="EMBL" id="MBE0368163.1"/>
    </source>
</evidence>
<dbReference type="Proteomes" id="UP000615755">
    <property type="component" value="Unassembled WGS sequence"/>
</dbReference>
<keyword evidence="2" id="KW-0812">Transmembrane</keyword>
<evidence type="ECO:0000256" key="1">
    <source>
        <dbReference type="SAM" id="MobiDB-lite"/>
    </source>
</evidence>
<protein>
    <submittedName>
        <fullName evidence="3">Uncharacterized protein</fullName>
    </submittedName>
</protein>
<feature type="compositionally biased region" description="Polar residues" evidence="1">
    <location>
        <begin position="47"/>
        <end position="66"/>
    </location>
</feature>
<evidence type="ECO:0000256" key="2">
    <source>
        <dbReference type="SAM" id="Phobius"/>
    </source>
</evidence>